<sequence length="244" mass="26179">MDKVNMLFLPGLLNGASLFEQQADVLADVVGVAIADLTGADSISGLATEALTQAPDGPFVLLGMSMGGYVAFEIMRQAPERVVALALLSTSARPDTSAATATRRQLIELGENDFPAVIERLLMRMTHPEHTNTPRVSGVFHSMATALGYDVFVRQQHAIIGRPDSRPGLKNIKCPTLVLCGREDLVTSLDDHRELVAAIGGAQLEVIETCGHLAPLEQPERVTQVLCDWLYSLGVPRAERIGAA</sequence>
<protein>
    <submittedName>
        <fullName evidence="2">Alpha/beta hydrolase</fullName>
    </submittedName>
</protein>
<keyword evidence="3" id="KW-1185">Reference proteome</keyword>
<reference evidence="2 3" key="1">
    <citation type="submission" date="2018-03" db="EMBL/GenBank/DDBJ databases">
        <authorList>
            <person name="Keele B.F."/>
        </authorList>
    </citation>
    <scope>NUCLEOTIDE SEQUENCE [LARGE SCALE GENOMIC DNA]</scope>
    <source>
        <strain evidence="2 3">D20</strain>
    </source>
</reference>
<accession>A0A2T4IFM0</accession>
<dbReference type="InterPro" id="IPR050266">
    <property type="entry name" value="AB_hydrolase_sf"/>
</dbReference>
<dbReference type="GO" id="GO:0016787">
    <property type="term" value="F:hydrolase activity"/>
    <property type="evidence" value="ECO:0007669"/>
    <property type="project" value="UniProtKB-KW"/>
</dbReference>
<dbReference type="Pfam" id="PF12697">
    <property type="entry name" value="Abhydrolase_6"/>
    <property type="match status" value="1"/>
</dbReference>
<dbReference type="SUPFAM" id="SSF53474">
    <property type="entry name" value="alpha/beta-Hydrolases"/>
    <property type="match status" value="1"/>
</dbReference>
<dbReference type="AlphaFoldDB" id="A0A2T4IFM0"/>
<dbReference type="EMBL" id="PZKC01000006">
    <property type="protein sequence ID" value="PTD96574.1"/>
    <property type="molecule type" value="Genomic_DNA"/>
</dbReference>
<dbReference type="PANTHER" id="PTHR43798:SF29">
    <property type="entry name" value="AB HYDROLASE-1 DOMAIN-CONTAINING PROTEIN"/>
    <property type="match status" value="1"/>
</dbReference>
<reference evidence="2 3" key="2">
    <citation type="submission" date="2018-04" db="EMBL/GenBank/DDBJ databases">
        <title>Thauera lacus sp. nov., isolated from an saline lake in Inner Mongolia, China.</title>
        <authorList>
            <person name="Liang Q.-Y."/>
        </authorList>
    </citation>
    <scope>NUCLEOTIDE SEQUENCE [LARGE SCALE GENOMIC DNA]</scope>
    <source>
        <strain evidence="2 3">D20</strain>
    </source>
</reference>
<dbReference type="PANTHER" id="PTHR43798">
    <property type="entry name" value="MONOACYLGLYCEROL LIPASE"/>
    <property type="match status" value="1"/>
</dbReference>
<dbReference type="OrthoDB" id="9780765at2"/>
<feature type="domain" description="AB hydrolase-1" evidence="1">
    <location>
        <begin position="7"/>
        <end position="223"/>
    </location>
</feature>
<keyword evidence="2" id="KW-0378">Hydrolase</keyword>
<dbReference type="InterPro" id="IPR029058">
    <property type="entry name" value="AB_hydrolase_fold"/>
</dbReference>
<name>A0A2T4IFM0_9RHOO</name>
<evidence type="ECO:0000313" key="3">
    <source>
        <dbReference type="Proteomes" id="UP000241193"/>
    </source>
</evidence>
<dbReference type="PRINTS" id="PR00111">
    <property type="entry name" value="ABHYDROLASE"/>
</dbReference>
<organism evidence="2 3">
    <name type="scientific">Pseudothauera lacus</name>
    <dbReference type="NCBI Taxonomy" id="2136175"/>
    <lineage>
        <taxon>Bacteria</taxon>
        <taxon>Pseudomonadati</taxon>
        <taxon>Pseudomonadota</taxon>
        <taxon>Betaproteobacteria</taxon>
        <taxon>Rhodocyclales</taxon>
        <taxon>Zoogloeaceae</taxon>
        <taxon>Pseudothauera</taxon>
    </lineage>
</organism>
<dbReference type="Proteomes" id="UP000241193">
    <property type="component" value="Unassembled WGS sequence"/>
</dbReference>
<proteinExistence type="predicted"/>
<dbReference type="Gene3D" id="3.40.50.1820">
    <property type="entry name" value="alpha/beta hydrolase"/>
    <property type="match status" value="1"/>
</dbReference>
<evidence type="ECO:0000259" key="1">
    <source>
        <dbReference type="Pfam" id="PF12697"/>
    </source>
</evidence>
<gene>
    <name evidence="2" type="ORF">C8261_09295</name>
</gene>
<evidence type="ECO:0000313" key="2">
    <source>
        <dbReference type="EMBL" id="PTD96574.1"/>
    </source>
</evidence>
<dbReference type="InterPro" id="IPR000073">
    <property type="entry name" value="AB_hydrolase_1"/>
</dbReference>
<comment type="caution">
    <text evidence="2">The sequence shown here is derived from an EMBL/GenBank/DDBJ whole genome shotgun (WGS) entry which is preliminary data.</text>
</comment>